<keyword evidence="5" id="KW-0378">Hydrolase</keyword>
<dbReference type="InterPro" id="IPR037160">
    <property type="entry name" value="DNA_Pol_thumb_sf"/>
</dbReference>
<dbReference type="InterPro" id="IPR050243">
    <property type="entry name" value="PHP_phosphatase"/>
</dbReference>
<dbReference type="InterPro" id="IPR004013">
    <property type="entry name" value="PHP_dom"/>
</dbReference>
<dbReference type="GO" id="GO:0003677">
    <property type="term" value="F:DNA binding"/>
    <property type="evidence" value="ECO:0007669"/>
    <property type="project" value="InterPro"/>
</dbReference>
<sequence>MDNLLVVRYLLEMARALEYLDENSFKIQAYRRAARSIQELAVPVSEVVEEGGLPSIPGVGKGIASTIEAWVKDRDFSALEELRARLPRGLDELLKVPGIGLKRVRILHSRLGVETVDDLMDAVRQGRLSGLRSFPGKFVRDLPRLLEQVMNYRGKYLLSDGLARANEVLSRLAAQGLKAEVTGACRRLSEIIEQVEILVEGSDRVDEILRNALGAPECELKGDTLELPAGAGAPPVAVRVVHPEDWAVRLLVTTGSDDHLAALREHASRMQVEIDGGVIRRGSKVRIEHEEDIYRLLDLQFLPPEVREGRDSELARARAHTVPELLGLRDIQGTIHNHTEMSDGVASLAAMVRGARERGYQWIGISDHSQSAHYAGGLSGEAVARQHREIDALEEELGDIVIFRGIESDILADGSLDYPPEVLERFDFVIASIHSHMDMDRRRMTRRIVKALRNPFTTILAHPTGRLLLSREPYAVDMDEVLEEALTNRVAVELNANPMRLDLDWRLIDPFVSRGGIIAIGPDAHSVAGLDDMAYGIMIARKGFVTKELCLNTRDARDVRKWFRKV</sequence>
<reference evidence="5" key="1">
    <citation type="submission" date="2019-03" db="EMBL/GenBank/DDBJ databases">
        <authorList>
            <person name="Hao L."/>
        </authorList>
    </citation>
    <scope>NUCLEOTIDE SEQUENCE</scope>
</reference>
<dbReference type="GO" id="GO:0008270">
    <property type="term" value="F:zinc ion binding"/>
    <property type="evidence" value="ECO:0007669"/>
    <property type="project" value="TreeGrafter"/>
</dbReference>
<dbReference type="AlphaFoldDB" id="A0A485M1A2"/>
<dbReference type="CDD" id="cd07436">
    <property type="entry name" value="PHP_PolX"/>
    <property type="match status" value="1"/>
</dbReference>
<dbReference type="GO" id="GO:0004527">
    <property type="term" value="F:exonuclease activity"/>
    <property type="evidence" value="ECO:0007669"/>
    <property type="project" value="UniProtKB-KW"/>
</dbReference>
<keyword evidence="2" id="KW-0548">Nucleotidyltransferase</keyword>
<dbReference type="SUPFAM" id="SSF47802">
    <property type="entry name" value="DNA polymerase beta, N-terminal domain-like"/>
    <property type="match status" value="1"/>
</dbReference>
<dbReference type="InterPro" id="IPR029398">
    <property type="entry name" value="PolB_thumb"/>
</dbReference>
<evidence type="ECO:0000259" key="4">
    <source>
        <dbReference type="SMART" id="SM00483"/>
    </source>
</evidence>
<gene>
    <name evidence="5" type="primary">polX</name>
    <name evidence="5" type="ORF">SCFA_40008</name>
</gene>
<name>A0A485M1A2_9ZZZZ</name>
<dbReference type="GO" id="GO:0003887">
    <property type="term" value="F:DNA-directed DNA polymerase activity"/>
    <property type="evidence" value="ECO:0007669"/>
    <property type="project" value="InterPro"/>
</dbReference>
<dbReference type="Gene3D" id="3.20.20.140">
    <property type="entry name" value="Metal-dependent hydrolases"/>
    <property type="match status" value="1"/>
</dbReference>
<dbReference type="GO" id="GO:0005829">
    <property type="term" value="C:cytosol"/>
    <property type="evidence" value="ECO:0007669"/>
    <property type="project" value="TreeGrafter"/>
</dbReference>
<dbReference type="Gene3D" id="3.30.210.10">
    <property type="entry name" value="DNA polymerase, thumb domain"/>
    <property type="match status" value="1"/>
</dbReference>
<dbReference type="EMBL" id="CAADRM010000103">
    <property type="protein sequence ID" value="VFU15117.1"/>
    <property type="molecule type" value="Genomic_DNA"/>
</dbReference>
<dbReference type="SUPFAM" id="SSF81301">
    <property type="entry name" value="Nucleotidyltransferase"/>
    <property type="match status" value="1"/>
</dbReference>
<organism evidence="5">
    <name type="scientific">anaerobic digester metagenome</name>
    <dbReference type="NCBI Taxonomy" id="1263854"/>
    <lineage>
        <taxon>unclassified sequences</taxon>
        <taxon>metagenomes</taxon>
        <taxon>ecological metagenomes</taxon>
    </lineage>
</organism>
<evidence type="ECO:0000256" key="2">
    <source>
        <dbReference type="ARBA" id="ARBA00022695"/>
    </source>
</evidence>
<evidence type="ECO:0000256" key="1">
    <source>
        <dbReference type="ARBA" id="ARBA00022679"/>
    </source>
</evidence>
<dbReference type="Pfam" id="PF14791">
    <property type="entry name" value="DNA_pol_B_thumb"/>
    <property type="match status" value="1"/>
</dbReference>
<feature type="domain" description="DNA-directed DNA polymerase X" evidence="4">
    <location>
        <begin position="1"/>
        <end position="308"/>
    </location>
</feature>
<dbReference type="InterPro" id="IPR027421">
    <property type="entry name" value="DNA_pol_lamdba_lyase_dom_sf"/>
</dbReference>
<keyword evidence="5" id="KW-0269">Exonuclease</keyword>
<dbReference type="GO" id="GO:0042578">
    <property type="term" value="F:phosphoric ester hydrolase activity"/>
    <property type="evidence" value="ECO:0007669"/>
    <property type="project" value="TreeGrafter"/>
</dbReference>
<evidence type="ECO:0000313" key="5">
    <source>
        <dbReference type="EMBL" id="VFU15117.1"/>
    </source>
</evidence>
<keyword evidence="1" id="KW-0808">Transferase</keyword>
<feature type="domain" description="Polymerase/histidinol phosphatase N-terminal" evidence="3">
    <location>
        <begin position="333"/>
        <end position="412"/>
    </location>
</feature>
<dbReference type="SUPFAM" id="SSF89550">
    <property type="entry name" value="PHP domain-like"/>
    <property type="match status" value="1"/>
</dbReference>
<proteinExistence type="predicted"/>
<dbReference type="PANTHER" id="PTHR36928">
    <property type="entry name" value="PHOSPHATASE YCDX-RELATED"/>
    <property type="match status" value="1"/>
</dbReference>
<accession>A0A485M1A2</accession>
<dbReference type="InterPro" id="IPR002054">
    <property type="entry name" value="DNA-dir_DNA_pol_X"/>
</dbReference>
<dbReference type="PANTHER" id="PTHR36928:SF1">
    <property type="entry name" value="PHOSPHATASE YCDX-RELATED"/>
    <property type="match status" value="1"/>
</dbReference>
<dbReference type="SMART" id="SM00481">
    <property type="entry name" value="POLIIIAc"/>
    <property type="match status" value="1"/>
</dbReference>
<evidence type="ECO:0000259" key="3">
    <source>
        <dbReference type="SMART" id="SM00481"/>
    </source>
</evidence>
<dbReference type="InterPro" id="IPR010996">
    <property type="entry name" value="HHH_MUS81"/>
</dbReference>
<dbReference type="InterPro" id="IPR022311">
    <property type="entry name" value="PolX-like"/>
</dbReference>
<dbReference type="Pfam" id="PF14520">
    <property type="entry name" value="HHH_5"/>
    <property type="match status" value="1"/>
</dbReference>
<keyword evidence="5" id="KW-0540">Nuclease</keyword>
<dbReference type="InterPro" id="IPR003141">
    <property type="entry name" value="Pol/His_phosphatase_N"/>
</dbReference>
<dbReference type="SMART" id="SM00483">
    <property type="entry name" value="POLXc"/>
    <property type="match status" value="1"/>
</dbReference>
<protein>
    <submittedName>
        <fullName evidence="5">DNA polymerase/3'-5' exonuclease PolX</fullName>
    </submittedName>
</protein>
<dbReference type="PIRSF" id="PIRSF005047">
    <property type="entry name" value="UCP005047_YshC"/>
    <property type="match status" value="1"/>
</dbReference>
<dbReference type="InterPro" id="IPR047967">
    <property type="entry name" value="PolX_PHP"/>
</dbReference>
<dbReference type="Gene3D" id="1.10.150.20">
    <property type="entry name" value="5' to 3' exonuclease, C-terminal subdomain"/>
    <property type="match status" value="1"/>
</dbReference>
<dbReference type="Pfam" id="PF14716">
    <property type="entry name" value="HHH_8"/>
    <property type="match status" value="1"/>
</dbReference>
<dbReference type="InterPro" id="IPR016195">
    <property type="entry name" value="Pol/histidinol_Pase-like"/>
</dbReference>
<dbReference type="InterPro" id="IPR043519">
    <property type="entry name" value="NT_sf"/>
</dbReference>
<dbReference type="Gene3D" id="1.10.150.110">
    <property type="entry name" value="DNA polymerase beta, N-terminal domain-like"/>
    <property type="match status" value="1"/>
</dbReference>
<dbReference type="Pfam" id="PF02811">
    <property type="entry name" value="PHP"/>
    <property type="match status" value="1"/>
</dbReference>